<dbReference type="GO" id="GO:0047804">
    <property type="term" value="F:cysteine-S-conjugate beta-lyase activity"/>
    <property type="evidence" value="ECO:0007669"/>
    <property type="project" value="UniProtKB-EC"/>
</dbReference>
<comment type="catalytic activity">
    <reaction evidence="7">
        <text>an S-substituted L-cysteine + H2O = a thiol + pyruvate + NH4(+)</text>
        <dbReference type="Rhea" id="RHEA:18121"/>
        <dbReference type="ChEBI" id="CHEBI:15361"/>
        <dbReference type="ChEBI" id="CHEBI:15377"/>
        <dbReference type="ChEBI" id="CHEBI:28938"/>
        <dbReference type="ChEBI" id="CHEBI:29256"/>
        <dbReference type="ChEBI" id="CHEBI:58717"/>
        <dbReference type="EC" id="4.4.1.13"/>
    </reaction>
</comment>
<dbReference type="FunFam" id="3.40.640.10:FF:000046">
    <property type="entry name" value="Cystathionine gamma-lyase"/>
    <property type="match status" value="1"/>
</dbReference>
<dbReference type="InterPro" id="IPR054542">
    <property type="entry name" value="Cys_met_metab_PP"/>
</dbReference>
<evidence type="ECO:0000313" key="10">
    <source>
        <dbReference type="EMBL" id="CUX67046.1"/>
    </source>
</evidence>
<dbReference type="EMBL" id="FBWC01000041">
    <property type="protein sequence ID" value="CUX67046.1"/>
    <property type="molecule type" value="Genomic_DNA"/>
</dbReference>
<organism evidence="10 11">
    <name type="scientific">Agrobacterium tumefaciens str. Kerr 14</name>
    <dbReference type="NCBI Taxonomy" id="1183424"/>
    <lineage>
        <taxon>Bacteria</taxon>
        <taxon>Pseudomonadati</taxon>
        <taxon>Pseudomonadota</taxon>
        <taxon>Alphaproteobacteria</taxon>
        <taxon>Hyphomicrobiales</taxon>
        <taxon>Rhizobiaceae</taxon>
        <taxon>Rhizobium/Agrobacterium group</taxon>
        <taxon>Agrobacterium</taxon>
        <taxon>Agrobacterium tumefaciens complex</taxon>
    </lineage>
</organism>
<dbReference type="Gene3D" id="3.90.1150.10">
    <property type="entry name" value="Aspartate Aminotransferase, domain 1"/>
    <property type="match status" value="1"/>
</dbReference>
<dbReference type="Proteomes" id="UP000191897">
    <property type="component" value="Unassembled WGS sequence"/>
</dbReference>
<dbReference type="GO" id="GO:0019346">
    <property type="term" value="P:transsulfuration"/>
    <property type="evidence" value="ECO:0007669"/>
    <property type="project" value="InterPro"/>
</dbReference>
<comment type="cofactor">
    <cofactor evidence="1 9">
        <name>pyridoxal 5'-phosphate</name>
        <dbReference type="ChEBI" id="CHEBI:597326"/>
    </cofactor>
</comment>
<comment type="pathway">
    <text evidence="5">Amino-acid biosynthesis; L-methionine biosynthesis via de novo pathway; L-homocysteine from L-cystathionine: step 1/1.</text>
</comment>
<dbReference type="AlphaFoldDB" id="A0A1S7SDC1"/>
<dbReference type="PROSITE" id="PS00868">
    <property type="entry name" value="CYS_MET_METAB_PP"/>
    <property type="match status" value="1"/>
</dbReference>
<keyword evidence="4 10" id="KW-0456">Lyase</keyword>
<dbReference type="PIRSF" id="PIRSF001434">
    <property type="entry name" value="CGS"/>
    <property type="match status" value="1"/>
</dbReference>
<evidence type="ECO:0000256" key="2">
    <source>
        <dbReference type="ARBA" id="ARBA00009077"/>
    </source>
</evidence>
<keyword evidence="3 8" id="KW-0663">Pyridoxal phosphate</keyword>
<dbReference type="PANTHER" id="PTHR43500:SF1">
    <property type="entry name" value="CYSTATHIONINE BETA-LYASE-RELATED"/>
    <property type="match status" value="1"/>
</dbReference>
<evidence type="ECO:0000256" key="4">
    <source>
        <dbReference type="ARBA" id="ARBA00023239"/>
    </source>
</evidence>
<dbReference type="GO" id="GO:0019450">
    <property type="term" value="P:L-cysteine catabolic process to pyruvate"/>
    <property type="evidence" value="ECO:0007669"/>
    <property type="project" value="TreeGrafter"/>
</dbReference>
<evidence type="ECO:0000256" key="3">
    <source>
        <dbReference type="ARBA" id="ARBA00022898"/>
    </source>
</evidence>
<dbReference type="InterPro" id="IPR000277">
    <property type="entry name" value="Cys/Met-Metab_PyrdxlP-dep_enz"/>
</dbReference>
<evidence type="ECO:0000256" key="7">
    <source>
        <dbReference type="ARBA" id="ARBA00047625"/>
    </source>
</evidence>
<dbReference type="Gene3D" id="3.40.640.10">
    <property type="entry name" value="Type I PLP-dependent aspartate aminotransferase-like (Major domain)"/>
    <property type="match status" value="1"/>
</dbReference>
<reference evidence="10 11" key="1">
    <citation type="submission" date="2016-01" db="EMBL/GenBank/DDBJ databases">
        <authorList>
            <person name="Oliw E.H."/>
        </authorList>
    </citation>
    <scope>NUCLEOTIDE SEQUENCE [LARGE SCALE GENOMIC DNA]</scope>
    <source>
        <strain evidence="10 11">Kerr 14</strain>
    </source>
</reference>
<dbReference type="SUPFAM" id="SSF53383">
    <property type="entry name" value="PLP-dependent transferases"/>
    <property type="match status" value="1"/>
</dbReference>
<comment type="similarity">
    <text evidence="2 9">Belongs to the trans-sulfuration enzymes family.</text>
</comment>
<dbReference type="EC" id="4.4.1.8" evidence="10"/>
<evidence type="ECO:0000256" key="8">
    <source>
        <dbReference type="PIRSR" id="PIRSR001434-2"/>
    </source>
</evidence>
<dbReference type="PANTHER" id="PTHR43500">
    <property type="entry name" value="CYSTATHIONINE BETA-LYASE-RELATED"/>
    <property type="match status" value="1"/>
</dbReference>
<name>A0A1S7SDC1_AGRTU</name>
<evidence type="ECO:0000256" key="5">
    <source>
        <dbReference type="ARBA" id="ARBA00046315"/>
    </source>
</evidence>
<dbReference type="RefSeq" id="WP_080867900.1">
    <property type="nucleotide sequence ID" value="NZ_LT009733.1"/>
</dbReference>
<dbReference type="NCBIfam" id="TIGR01324">
    <property type="entry name" value="cysta_beta_ly_B"/>
    <property type="match status" value="1"/>
</dbReference>
<sequence>MMSDKIDTISRDLNKETVLQHVGRPSRGTWPAPVNIPAYRASTITFADMASYEDPQNRDKGLAYGRVGTPSSVALETAMSELEGGYGSVSYPSGLAAITGALQSHLSMGSHVLLPDSLYGSARTFCERQFPRQGIRFDYYPAGAGNAIGEYITANTRVVYVESPGSATFEIQDVPAIAQVAHAAGAIVIMDNTWATPLLFPALQHGVDIVVYSATKYLSGHSDAMLGLCVCKKNTFEKVRLTADDFGNAVGSEEVYLTLRGIRTLDLRLERHGRNASQLSRYFESRSEVERVLFPGSPGALGHALWKRDFLGASGLFSIVLTSDFAHKASRFIDSLTLFSIGGSWGGYESMVKPFLPLEQRRFGDWNGKSIIRFHAGLENAGDLILDIEKAFEVAAHG</sequence>
<evidence type="ECO:0000256" key="9">
    <source>
        <dbReference type="RuleBase" id="RU362118"/>
    </source>
</evidence>
<evidence type="ECO:0000256" key="6">
    <source>
        <dbReference type="ARBA" id="ARBA00047517"/>
    </source>
</evidence>
<gene>
    <name evidence="10" type="primary">metC</name>
    <name evidence="10" type="ORF">AGR4C_pb20047</name>
</gene>
<dbReference type="Pfam" id="PF01053">
    <property type="entry name" value="Cys_Met_Meta_PP"/>
    <property type="match status" value="1"/>
</dbReference>
<accession>A0A1S7SDC1</accession>
<dbReference type="InterPro" id="IPR015424">
    <property type="entry name" value="PyrdxlP-dep_Trfase"/>
</dbReference>
<feature type="modified residue" description="N6-(pyridoxal phosphate)lysine" evidence="8">
    <location>
        <position position="216"/>
    </location>
</feature>
<comment type="catalytic activity">
    <reaction evidence="6">
        <text>L,L-cystathionine + H2O = L-homocysteine + pyruvate + NH4(+)</text>
        <dbReference type="Rhea" id="RHEA:13965"/>
        <dbReference type="ChEBI" id="CHEBI:15361"/>
        <dbReference type="ChEBI" id="CHEBI:15377"/>
        <dbReference type="ChEBI" id="CHEBI:28938"/>
        <dbReference type="ChEBI" id="CHEBI:58161"/>
        <dbReference type="ChEBI" id="CHEBI:58199"/>
    </reaction>
</comment>
<dbReference type="InterPro" id="IPR015421">
    <property type="entry name" value="PyrdxlP-dep_Trfase_major"/>
</dbReference>
<protein>
    <submittedName>
        <fullName evidence="10">Putative cystathionine beta-lyase</fullName>
        <ecNumber evidence="10">4.4.1.8</ecNumber>
    </submittedName>
</protein>
<proteinExistence type="inferred from homology"/>
<dbReference type="GO" id="GO:0030170">
    <property type="term" value="F:pyridoxal phosphate binding"/>
    <property type="evidence" value="ECO:0007669"/>
    <property type="project" value="InterPro"/>
</dbReference>
<dbReference type="InterPro" id="IPR006233">
    <property type="entry name" value="Cys_b_lyase_bac"/>
</dbReference>
<dbReference type="InterPro" id="IPR015422">
    <property type="entry name" value="PyrdxlP-dep_Trfase_small"/>
</dbReference>
<evidence type="ECO:0000313" key="11">
    <source>
        <dbReference type="Proteomes" id="UP000191897"/>
    </source>
</evidence>
<evidence type="ECO:0000256" key="1">
    <source>
        <dbReference type="ARBA" id="ARBA00001933"/>
    </source>
</evidence>